<proteinExistence type="predicted"/>
<feature type="region of interest" description="Disordered" evidence="4">
    <location>
        <begin position="1174"/>
        <end position="1231"/>
    </location>
</feature>
<dbReference type="InterPro" id="IPR000800">
    <property type="entry name" value="Notch_dom"/>
</dbReference>
<feature type="domain" description="LNR" evidence="6">
    <location>
        <begin position="689"/>
        <end position="727"/>
    </location>
</feature>
<dbReference type="Gene3D" id="3.30.300.320">
    <property type="match status" value="5"/>
</dbReference>
<feature type="compositionally biased region" description="Low complexity" evidence="4">
    <location>
        <begin position="1207"/>
        <end position="1221"/>
    </location>
</feature>
<feature type="domain" description="LNR" evidence="6">
    <location>
        <begin position="408"/>
        <end position="445"/>
    </location>
</feature>
<evidence type="ECO:0000256" key="1">
    <source>
        <dbReference type="ARBA" id="ARBA00022737"/>
    </source>
</evidence>
<evidence type="ECO:0000313" key="7">
    <source>
        <dbReference type="EMBL" id="GFH52845.1"/>
    </source>
</evidence>
<name>A0AAD3CXL3_9STRA</name>
<keyword evidence="2" id="KW-1015">Disulfide bond</keyword>
<feature type="transmembrane region" description="Helical" evidence="5">
    <location>
        <begin position="337"/>
        <end position="358"/>
    </location>
</feature>
<feature type="compositionally biased region" description="Low complexity" evidence="4">
    <location>
        <begin position="1174"/>
        <end position="1199"/>
    </location>
</feature>
<evidence type="ECO:0000256" key="3">
    <source>
        <dbReference type="ARBA" id="ARBA00023180"/>
    </source>
</evidence>
<feature type="domain" description="LNR" evidence="6">
    <location>
        <begin position="366"/>
        <end position="406"/>
    </location>
</feature>
<feature type="domain" description="LNR" evidence="6">
    <location>
        <begin position="879"/>
        <end position="908"/>
    </location>
</feature>
<feature type="transmembrane region" description="Helical" evidence="5">
    <location>
        <begin position="247"/>
        <end position="274"/>
    </location>
</feature>
<feature type="domain" description="LNR" evidence="6">
    <location>
        <begin position="1272"/>
        <end position="1304"/>
    </location>
</feature>
<comment type="caution">
    <text evidence="7">The sequence shown here is derived from an EMBL/GenBank/DDBJ whole genome shotgun (WGS) entry which is preliminary data.</text>
</comment>
<evidence type="ECO:0000256" key="2">
    <source>
        <dbReference type="ARBA" id="ARBA00023157"/>
    </source>
</evidence>
<dbReference type="EMBL" id="BLLK01000046">
    <property type="protein sequence ID" value="GFH52845.1"/>
    <property type="molecule type" value="Genomic_DNA"/>
</dbReference>
<feature type="domain" description="LNR" evidence="6">
    <location>
        <begin position="1218"/>
        <end position="1264"/>
    </location>
</feature>
<gene>
    <name evidence="7" type="ORF">CTEN210_09321</name>
</gene>
<feature type="domain" description="LNR" evidence="6">
    <location>
        <begin position="657"/>
        <end position="688"/>
    </location>
</feature>
<dbReference type="Proteomes" id="UP001054902">
    <property type="component" value="Unassembled WGS sequence"/>
</dbReference>
<feature type="transmembrane region" description="Helical" evidence="5">
    <location>
        <begin position="201"/>
        <end position="226"/>
    </location>
</feature>
<feature type="domain" description="LNR" evidence="6">
    <location>
        <begin position="1131"/>
        <end position="1171"/>
    </location>
</feature>
<feature type="transmembrane region" description="Helical" evidence="5">
    <location>
        <begin position="298"/>
        <end position="316"/>
    </location>
</feature>
<feature type="transmembrane region" description="Helical" evidence="5">
    <location>
        <begin position="155"/>
        <end position="174"/>
    </location>
</feature>
<evidence type="ECO:0000256" key="4">
    <source>
        <dbReference type="SAM" id="MobiDB-lite"/>
    </source>
</evidence>
<dbReference type="Pfam" id="PF00066">
    <property type="entry name" value="Notch"/>
    <property type="match status" value="3"/>
</dbReference>
<sequence>MSGNRSVDSTQESATDDKLFLLESKVRTLEMLFRERDREMREKFEEDRLLPKKEISETSVDLSYADGNDIDLSPSSSLTTSQSFFVPRSIKQHSPSQGQLRRSHKLFEQSTMLRPDMVRRPSVIEEELDIDDDYKDLSQDTFSLMILAKPCSSQWWFGFLTFLLQICLLLMIVIDQYSSSKGTTPFDIPYKVDKLVHVGQFLALMLSLATQTDLVMSILTFMMLWTERRVYWTKLIKVPENASLWTWLTRIAFPIACEFLEGLFVLISTFVIVIQSSDIIDLFKDFAAMQLISEFDNMMFWLALHGYMGTSLSASAKQARKIRVHDDVIKAYGGIPLRTIILLMIGSLMISGWSYIVYGQVTGQYFELKYPTCHLTEGEIFSMGNGKCDGGNANSIACGFDDGDCIAFNLAYPNCKINEPNVIGDGVCNQEYNTKDCLYDGGDCCPMDSIDSQHSGVLGDSFCNGGVFNTEVCNFDEGDCVQAKRLYPKCEILLQTDVLYFHEDTLKPLPALGDGLCDGGLFNNRECGWDSGDCSECNAIVPDRSKIGDGYCDGGIYLNEPSCNDDGGDCAAFLYYYPDCNVREPEKINDGVCDGWPYNTEDCGYDGGDCDACNAALNNLNVDFYPQYLGDGVCDGGAYLTKECHEDAGDCSACVANMTIDERRKIGNGVCDLYLNTTECSYDGYDCIDQEKEIPCVVENEDKLGDGICHGGEYNTFQCNYDGGDCIACNDLVDDISKIGDGICHGGPYNTEICGEDGGDCKDFNENYPDCQVPDPSLIGNGFCDGNIYFSDDCGDDGGDCDSCDVEFSSWIGDDICDGGEYLQEECSVDGGDCNVCIETHGGDVILRVGDGKCDTDLNTTSCGYDGGDCLENDTKCLVPNEALLGDQECNGGIYNTAACNWDNGDCIVCNSKVTSSELNRIGDGVCDGDILSIDECNLDGNDCIEFIDNFPDCNVEFPSKVGDGICDPSPYFSEDCEWDGGDCDSCAVPDFEKLGDGYCNGGEYIQDGCAEDGGDCSECLNLPGIEPSDLGDDYCDVKLNRTECGFDGGDCLGSDLCLVQRKWYLGDSFCDGGEYNTERCNFDYGDCDACNAALEAAGEDIGKIGDGRCDGGLVMTLNVCNKDGGDCERYLNNYPNCKAAEPQRVGDGICHGKLPHYNTVECGWDGGDCLDTRSPTLSPSSRPSKEPTTSAPTKAPTKSPTPSPTSSPTKAPTTKAPTKARITPNPTSENKCEVEFPERIGDDWCDGQEYLSEACEWDGGDCDSCLEFTGWDSLEELAQHLGDGFCDMELNITECSWDSLDCLENDENVTDDYYIM</sequence>
<reference evidence="7 8" key="1">
    <citation type="journal article" date="2021" name="Sci. Rep.">
        <title>The genome of the diatom Chaetoceros tenuissimus carries an ancient integrated fragment of an extant virus.</title>
        <authorList>
            <person name="Hongo Y."/>
            <person name="Kimura K."/>
            <person name="Takaki Y."/>
            <person name="Yoshida Y."/>
            <person name="Baba S."/>
            <person name="Kobayashi G."/>
            <person name="Nagasaki K."/>
            <person name="Hano T."/>
            <person name="Tomaru Y."/>
        </authorList>
    </citation>
    <scope>NUCLEOTIDE SEQUENCE [LARGE SCALE GENOMIC DNA]</scope>
    <source>
        <strain evidence="7 8">NIES-3715</strain>
    </source>
</reference>
<keyword evidence="8" id="KW-1185">Reference proteome</keyword>
<protein>
    <recommendedName>
        <fullName evidence="6">LNR domain-containing protein</fullName>
    </recommendedName>
</protein>
<organism evidence="7 8">
    <name type="scientific">Chaetoceros tenuissimus</name>
    <dbReference type="NCBI Taxonomy" id="426638"/>
    <lineage>
        <taxon>Eukaryota</taxon>
        <taxon>Sar</taxon>
        <taxon>Stramenopiles</taxon>
        <taxon>Ochrophyta</taxon>
        <taxon>Bacillariophyta</taxon>
        <taxon>Coscinodiscophyceae</taxon>
        <taxon>Chaetocerotophycidae</taxon>
        <taxon>Chaetocerotales</taxon>
        <taxon>Chaetocerotaceae</taxon>
        <taxon>Chaetoceros</taxon>
    </lineage>
</organism>
<keyword evidence="3" id="KW-0325">Glycoprotein</keyword>
<accession>A0AAD3CXL3</accession>
<evidence type="ECO:0000256" key="5">
    <source>
        <dbReference type="SAM" id="Phobius"/>
    </source>
</evidence>
<keyword evidence="1" id="KW-0677">Repeat</keyword>
<keyword evidence="5" id="KW-1133">Transmembrane helix</keyword>
<dbReference type="SMART" id="SM00004">
    <property type="entry name" value="NL"/>
    <property type="match status" value="8"/>
</dbReference>
<keyword evidence="5" id="KW-0472">Membrane</keyword>
<keyword evidence="5" id="KW-0812">Transmembrane</keyword>
<dbReference type="Gene3D" id="4.10.470.20">
    <property type="match status" value="5"/>
</dbReference>
<evidence type="ECO:0000259" key="6">
    <source>
        <dbReference type="SMART" id="SM00004"/>
    </source>
</evidence>
<evidence type="ECO:0000313" key="8">
    <source>
        <dbReference type="Proteomes" id="UP001054902"/>
    </source>
</evidence>